<evidence type="ECO:0000259" key="8">
    <source>
        <dbReference type="Pfam" id="PF02770"/>
    </source>
</evidence>
<protein>
    <recommendedName>
        <fullName evidence="12">Acyl-CoA dehydrogenase</fullName>
    </recommendedName>
</protein>
<dbReference type="AlphaFoldDB" id="A0A397P2L9"/>
<dbReference type="InterPro" id="IPR036250">
    <property type="entry name" value="AcylCo_DH-like_C"/>
</dbReference>
<dbReference type="Gene3D" id="1.10.540.10">
    <property type="entry name" value="Acyl-CoA dehydrogenase/oxidase, N-terminal domain"/>
    <property type="match status" value="1"/>
</dbReference>
<accession>A0A397P2L9</accession>
<dbReference type="GO" id="GO:0050660">
    <property type="term" value="F:flavin adenine dinucleotide binding"/>
    <property type="evidence" value="ECO:0007669"/>
    <property type="project" value="InterPro"/>
</dbReference>
<evidence type="ECO:0008006" key="12">
    <source>
        <dbReference type="Google" id="ProtNLM"/>
    </source>
</evidence>
<dbReference type="Pfam" id="PF02771">
    <property type="entry name" value="Acyl-CoA_dh_N"/>
    <property type="match status" value="1"/>
</dbReference>
<gene>
    <name evidence="10" type="ORF">DFR49_2029</name>
</gene>
<comment type="similarity">
    <text evidence="2 6">Belongs to the acyl-CoA dehydrogenase family.</text>
</comment>
<dbReference type="OrthoDB" id="9780544at2"/>
<evidence type="ECO:0000256" key="6">
    <source>
        <dbReference type="RuleBase" id="RU362125"/>
    </source>
</evidence>
<dbReference type="FunFam" id="1.20.140.10:FF:000012">
    <property type="entry name" value="Acyl-CoA dehydrogenase fadE12"/>
    <property type="match status" value="1"/>
</dbReference>
<keyword evidence="5 6" id="KW-0560">Oxidoreductase</keyword>
<keyword evidence="4 6" id="KW-0274">FAD</keyword>
<evidence type="ECO:0000256" key="3">
    <source>
        <dbReference type="ARBA" id="ARBA00022630"/>
    </source>
</evidence>
<dbReference type="InterPro" id="IPR013786">
    <property type="entry name" value="AcylCoA_DH/ox_N"/>
</dbReference>
<name>A0A397P2L9_9SPHN</name>
<keyword evidence="3 6" id="KW-0285">Flavoprotein</keyword>
<dbReference type="Pfam" id="PF00441">
    <property type="entry name" value="Acyl-CoA_dh_1"/>
    <property type="match status" value="1"/>
</dbReference>
<keyword evidence="11" id="KW-1185">Reference proteome</keyword>
<dbReference type="Gene3D" id="1.20.140.10">
    <property type="entry name" value="Butyryl-CoA Dehydrogenase, subunit A, domain 3"/>
    <property type="match status" value="1"/>
</dbReference>
<dbReference type="InterPro" id="IPR006091">
    <property type="entry name" value="Acyl-CoA_Oxase/DH_mid-dom"/>
</dbReference>
<sequence>MNQNTDGFVPISSENALIVDSVRRIITAYGRRRFLDRARSGDGIDDLWQELAAAGLIGALVPPDYGGSGLGVETMSLMLEELAAEGCPLLAIVLLTVAVSVLARHGSAEQRAAWLPGIADGSTRLAFAITEPDAGTNAHAIRTTATPIADGWRIDGAKTYITNVDEAAALIVVARSGTDTATGRGRLTMLIVPADAPGLNFTRIETRVVSHERQFAVHFDDVRVPAEARIGPEGDGLKAAFAGLNPERIVVAGMCNGLTRFALKAASSYANDRRVWRTSIGAHQAIAHPLAQAYAQLKLAQLATQRAAQLYDGGGDAGEASNIAKFIAADTAVFAFDRAIQTHGGNGMSAEYDLADLWFVTRLQQIAPVSREMILNYLAQHALGLEKSY</sequence>
<reference evidence="10 11" key="1">
    <citation type="submission" date="2018-08" db="EMBL/GenBank/DDBJ databases">
        <title>Genomic Encyclopedia of Type Strains, Phase IV (KMG-IV): sequencing the most valuable type-strain genomes for metagenomic binning, comparative biology and taxonomic classification.</title>
        <authorList>
            <person name="Goeker M."/>
        </authorList>
    </citation>
    <scope>NUCLEOTIDE SEQUENCE [LARGE SCALE GENOMIC DNA]</scope>
    <source>
        <strain evidence="10 11">DSM 25527</strain>
    </source>
</reference>
<evidence type="ECO:0000256" key="4">
    <source>
        <dbReference type="ARBA" id="ARBA00022827"/>
    </source>
</evidence>
<evidence type="ECO:0000313" key="10">
    <source>
        <dbReference type="EMBL" id="RIA43800.1"/>
    </source>
</evidence>
<feature type="domain" description="Acyl-CoA dehydrogenase/oxidase C-terminal" evidence="7">
    <location>
        <begin position="234"/>
        <end position="382"/>
    </location>
</feature>
<proteinExistence type="inferred from homology"/>
<evidence type="ECO:0000256" key="2">
    <source>
        <dbReference type="ARBA" id="ARBA00009347"/>
    </source>
</evidence>
<evidence type="ECO:0000256" key="5">
    <source>
        <dbReference type="ARBA" id="ARBA00023002"/>
    </source>
</evidence>
<dbReference type="InterPro" id="IPR050741">
    <property type="entry name" value="Acyl-CoA_dehydrogenase"/>
</dbReference>
<comment type="cofactor">
    <cofactor evidence="1 6">
        <name>FAD</name>
        <dbReference type="ChEBI" id="CHEBI:57692"/>
    </cofactor>
</comment>
<evidence type="ECO:0000259" key="9">
    <source>
        <dbReference type="Pfam" id="PF02771"/>
    </source>
</evidence>
<dbReference type="SUPFAM" id="SSF56645">
    <property type="entry name" value="Acyl-CoA dehydrogenase NM domain-like"/>
    <property type="match status" value="1"/>
</dbReference>
<dbReference type="Gene3D" id="2.40.110.10">
    <property type="entry name" value="Butyryl-CoA Dehydrogenase, subunit A, domain 2"/>
    <property type="match status" value="1"/>
</dbReference>
<comment type="caution">
    <text evidence="10">The sequence shown here is derived from an EMBL/GenBank/DDBJ whole genome shotgun (WGS) entry which is preliminary data.</text>
</comment>
<evidence type="ECO:0000256" key="1">
    <source>
        <dbReference type="ARBA" id="ARBA00001974"/>
    </source>
</evidence>
<dbReference type="SUPFAM" id="SSF47203">
    <property type="entry name" value="Acyl-CoA dehydrogenase C-terminal domain-like"/>
    <property type="match status" value="1"/>
</dbReference>
<organism evidence="10 11">
    <name type="scientific">Hephaestia caeni</name>
    <dbReference type="NCBI Taxonomy" id="645617"/>
    <lineage>
        <taxon>Bacteria</taxon>
        <taxon>Pseudomonadati</taxon>
        <taxon>Pseudomonadota</taxon>
        <taxon>Alphaproteobacteria</taxon>
        <taxon>Sphingomonadales</taxon>
        <taxon>Sphingomonadaceae</taxon>
        <taxon>Hephaestia</taxon>
    </lineage>
</organism>
<dbReference type="InterPro" id="IPR046373">
    <property type="entry name" value="Acyl-CoA_Oxase/DH_mid-dom_sf"/>
</dbReference>
<dbReference type="InterPro" id="IPR037069">
    <property type="entry name" value="AcylCoA_DH/ox_N_sf"/>
</dbReference>
<dbReference type="RefSeq" id="WP_119035606.1">
    <property type="nucleotide sequence ID" value="NZ_QXDC01000003.1"/>
</dbReference>
<dbReference type="CDD" id="cd00567">
    <property type="entry name" value="ACAD"/>
    <property type="match status" value="1"/>
</dbReference>
<dbReference type="Proteomes" id="UP000266568">
    <property type="component" value="Unassembled WGS sequence"/>
</dbReference>
<dbReference type="EMBL" id="QXDC01000003">
    <property type="protein sequence ID" value="RIA43800.1"/>
    <property type="molecule type" value="Genomic_DNA"/>
</dbReference>
<feature type="domain" description="Acyl-CoA dehydrogenase/oxidase N-terminal" evidence="9">
    <location>
        <begin position="13"/>
        <end position="121"/>
    </location>
</feature>
<dbReference type="InterPro" id="IPR009100">
    <property type="entry name" value="AcylCoA_DH/oxidase_NM_dom_sf"/>
</dbReference>
<dbReference type="GO" id="GO:0003995">
    <property type="term" value="F:acyl-CoA dehydrogenase activity"/>
    <property type="evidence" value="ECO:0007669"/>
    <property type="project" value="TreeGrafter"/>
</dbReference>
<dbReference type="Pfam" id="PF02770">
    <property type="entry name" value="Acyl-CoA_dh_M"/>
    <property type="match status" value="1"/>
</dbReference>
<dbReference type="PANTHER" id="PTHR48083:SF1">
    <property type="entry name" value="DEHYDROGENASE, PUTATIVE (AFU_ORTHOLOGUE AFUA_7G06510)-RELATED"/>
    <property type="match status" value="1"/>
</dbReference>
<dbReference type="GO" id="GO:0033539">
    <property type="term" value="P:fatty acid beta-oxidation using acyl-CoA dehydrogenase"/>
    <property type="evidence" value="ECO:0007669"/>
    <property type="project" value="TreeGrafter"/>
</dbReference>
<feature type="domain" description="Acyl-CoA oxidase/dehydrogenase middle" evidence="8">
    <location>
        <begin position="126"/>
        <end position="222"/>
    </location>
</feature>
<dbReference type="PANTHER" id="PTHR48083">
    <property type="entry name" value="MEDIUM-CHAIN SPECIFIC ACYL-COA DEHYDROGENASE, MITOCHONDRIAL-RELATED"/>
    <property type="match status" value="1"/>
</dbReference>
<evidence type="ECO:0000259" key="7">
    <source>
        <dbReference type="Pfam" id="PF00441"/>
    </source>
</evidence>
<dbReference type="GO" id="GO:0005737">
    <property type="term" value="C:cytoplasm"/>
    <property type="evidence" value="ECO:0007669"/>
    <property type="project" value="TreeGrafter"/>
</dbReference>
<evidence type="ECO:0000313" key="11">
    <source>
        <dbReference type="Proteomes" id="UP000266568"/>
    </source>
</evidence>
<dbReference type="InterPro" id="IPR009075">
    <property type="entry name" value="AcylCo_DH/oxidase_C"/>
</dbReference>